<dbReference type="Pfam" id="PF00501">
    <property type="entry name" value="AMP-binding"/>
    <property type="match status" value="1"/>
</dbReference>
<dbReference type="InterPro" id="IPR000873">
    <property type="entry name" value="AMP-dep_synth/lig_dom"/>
</dbReference>
<dbReference type="SUPFAM" id="SSF56801">
    <property type="entry name" value="Acetyl-CoA synthetase-like"/>
    <property type="match status" value="1"/>
</dbReference>
<comment type="caution">
    <text evidence="5">The sequence shown here is derived from an EMBL/GenBank/DDBJ whole genome shotgun (WGS) entry which is preliminary data.</text>
</comment>
<dbReference type="Gene3D" id="3.30.300.30">
    <property type="match status" value="1"/>
</dbReference>
<dbReference type="RefSeq" id="WP_342831185.1">
    <property type="nucleotide sequence ID" value="NZ_JBANDC010000019.1"/>
</dbReference>
<dbReference type="InterPro" id="IPR045851">
    <property type="entry name" value="AMP-bd_C_sf"/>
</dbReference>
<evidence type="ECO:0000256" key="1">
    <source>
        <dbReference type="ARBA" id="ARBA00022741"/>
    </source>
</evidence>
<dbReference type="EMBL" id="JBANDC010000019">
    <property type="protein sequence ID" value="MEM4990046.1"/>
    <property type="molecule type" value="Genomic_DNA"/>
</dbReference>
<dbReference type="Proteomes" id="UP001495910">
    <property type="component" value="Unassembled WGS sequence"/>
</dbReference>
<keyword evidence="1" id="KW-0547">Nucleotide-binding</keyword>
<name>A0ABU9Q1B5_9BURK</name>
<evidence type="ECO:0000313" key="6">
    <source>
        <dbReference type="Proteomes" id="UP001495910"/>
    </source>
</evidence>
<dbReference type="PROSITE" id="PS00455">
    <property type="entry name" value="AMP_BINDING"/>
    <property type="match status" value="1"/>
</dbReference>
<dbReference type="Pfam" id="PF23562">
    <property type="entry name" value="AMP-binding_C_3"/>
    <property type="match status" value="1"/>
</dbReference>
<sequence>MKSAEGTYLENIATLADLFDWRVRQTPENEAYRHFNPETGHWRSHSWGQIGERVRTWRSALAALCFPVGARIAVLLPNGIDAVCIDQASLALGLVPVPMHALDNPASIAYIVKDCDAAMLVVSTRAQWEAIAAVGETMPLLKLVLVTEDGNFAGHHSPLHSQGLVIALPAWLAGGSLPSNASRPAVTGEALAAIVYTSGTTGRPKGVMLTHDNVLSNIRAMMARVTVSASDVFLSFLPLSHTFERTVGYYLPVAAGSCVAYVRSIAQIPQDLKIVRPTVLVSVPRIYERSHVKLLETLAGSSRMAQGLFALAQTVGWRRFCRSQHLPSAGGSPRWLDALLFPVLRRLVARKVLAQFGGRLRIAVCGGAPLPQAVAECFLGLGLPLVQGYGMTETSPVVACNTPTDNWPATVGRPLAGVAVRIGDNQELQVRGGSVMAGYWKRPEESAKAMTADGWLRTGDQAAMEGGRIRIIGRIKEIIVTSTGEKVSPADLELAITADPLFEQAFVLGDNRPFIAAFVVLNQAGLAALSHQLQLDASASATVDSPLLRDAVLRRVQQVSMRFPAYAVPRVVRIAAQPWSLQNGLMTPTLKLKRNALLAHFHADIDNIYAPRTPIQALDDVVDTIVS</sequence>
<dbReference type="Gene3D" id="3.40.50.12780">
    <property type="entry name" value="N-terminal domain of ligase-like"/>
    <property type="match status" value="1"/>
</dbReference>
<accession>A0ABU9Q1B5</accession>
<dbReference type="CDD" id="cd05907">
    <property type="entry name" value="VL_LC_FACS_like"/>
    <property type="match status" value="1"/>
</dbReference>
<evidence type="ECO:0000256" key="3">
    <source>
        <dbReference type="ARBA" id="ARBA00024484"/>
    </source>
</evidence>
<feature type="domain" description="AMP-dependent synthetase/ligase" evidence="4">
    <location>
        <begin position="19"/>
        <end position="440"/>
    </location>
</feature>
<proteinExistence type="predicted"/>
<evidence type="ECO:0000259" key="4">
    <source>
        <dbReference type="Pfam" id="PF00501"/>
    </source>
</evidence>
<keyword evidence="2" id="KW-0067">ATP-binding</keyword>
<keyword evidence="6" id="KW-1185">Reference proteome</keyword>
<reference evidence="5 6" key="1">
    <citation type="submission" date="2024-02" db="EMBL/GenBank/DDBJ databases">
        <title>Draft genome sequence of Collimonas sp. strain H4R21, an effective mineral-weathering bacterial strain isolated from the beech rhizosphere.</title>
        <authorList>
            <person name="Morin E."/>
            <person name="Uroz S."/>
            <person name="Leveau J.H.J."/>
            <person name="Kumar R."/>
            <person name="Rey M.W."/>
            <person name="Pham J."/>
        </authorList>
    </citation>
    <scope>NUCLEOTIDE SEQUENCE [LARGE SCALE GENOMIC DNA]</scope>
    <source>
        <strain evidence="5 6">H4R21</strain>
    </source>
</reference>
<organism evidence="5 6">
    <name type="scientific">Collimonas rhizosphaerae</name>
    <dbReference type="NCBI Taxonomy" id="3126357"/>
    <lineage>
        <taxon>Bacteria</taxon>
        <taxon>Pseudomonadati</taxon>
        <taxon>Pseudomonadota</taxon>
        <taxon>Betaproteobacteria</taxon>
        <taxon>Burkholderiales</taxon>
        <taxon>Oxalobacteraceae</taxon>
        <taxon>Collimonas</taxon>
    </lineage>
</organism>
<gene>
    <name evidence="5" type="ORF">V8G57_21840</name>
</gene>
<evidence type="ECO:0000313" key="5">
    <source>
        <dbReference type="EMBL" id="MEM4990046.1"/>
    </source>
</evidence>
<dbReference type="PANTHER" id="PTHR43272:SF33">
    <property type="entry name" value="AMP-BINDING DOMAIN-CONTAINING PROTEIN-RELATED"/>
    <property type="match status" value="1"/>
</dbReference>
<dbReference type="PANTHER" id="PTHR43272">
    <property type="entry name" value="LONG-CHAIN-FATTY-ACID--COA LIGASE"/>
    <property type="match status" value="1"/>
</dbReference>
<evidence type="ECO:0000256" key="2">
    <source>
        <dbReference type="ARBA" id="ARBA00022840"/>
    </source>
</evidence>
<dbReference type="InterPro" id="IPR042099">
    <property type="entry name" value="ANL_N_sf"/>
</dbReference>
<dbReference type="InterPro" id="IPR020845">
    <property type="entry name" value="AMP-binding_CS"/>
</dbReference>
<comment type="catalytic activity">
    <reaction evidence="3">
        <text>a long-chain fatty acid + ATP + CoA = a long-chain fatty acyl-CoA + AMP + diphosphate</text>
        <dbReference type="Rhea" id="RHEA:15421"/>
        <dbReference type="ChEBI" id="CHEBI:30616"/>
        <dbReference type="ChEBI" id="CHEBI:33019"/>
        <dbReference type="ChEBI" id="CHEBI:57287"/>
        <dbReference type="ChEBI" id="CHEBI:57560"/>
        <dbReference type="ChEBI" id="CHEBI:83139"/>
        <dbReference type="ChEBI" id="CHEBI:456215"/>
        <dbReference type="EC" id="6.2.1.3"/>
    </reaction>
    <physiologicalReaction direction="left-to-right" evidence="3">
        <dbReference type="Rhea" id="RHEA:15422"/>
    </physiologicalReaction>
</comment>
<protein>
    <submittedName>
        <fullName evidence="5">AMP-binding protein</fullName>
    </submittedName>
</protein>